<comment type="catalytic activity">
    <reaction evidence="10">
        <text>L-serine + hexadecanoyl-CoA + H(+) = 3-oxosphinganine + CO2 + CoA</text>
        <dbReference type="Rhea" id="RHEA:14761"/>
        <dbReference type="ChEBI" id="CHEBI:15378"/>
        <dbReference type="ChEBI" id="CHEBI:16526"/>
        <dbReference type="ChEBI" id="CHEBI:33384"/>
        <dbReference type="ChEBI" id="CHEBI:57287"/>
        <dbReference type="ChEBI" id="CHEBI:57379"/>
        <dbReference type="ChEBI" id="CHEBI:58299"/>
        <dbReference type="EC" id="2.3.1.50"/>
    </reaction>
    <physiologicalReaction direction="left-to-right" evidence="10">
        <dbReference type="Rhea" id="RHEA:14762"/>
    </physiologicalReaction>
</comment>
<evidence type="ECO:0000256" key="9">
    <source>
        <dbReference type="ARBA" id="ARBA00023315"/>
    </source>
</evidence>
<dbReference type="InterPro" id="IPR004839">
    <property type="entry name" value="Aminotransferase_I/II_large"/>
</dbReference>
<comment type="pathway">
    <text evidence="3">Sphingolipid metabolism.</text>
</comment>
<feature type="binding site" evidence="12">
    <location>
        <begin position="274"/>
        <end position="275"/>
    </location>
    <ligand>
        <name>pyridoxal 5'-phosphate</name>
        <dbReference type="ChEBI" id="CHEBI:597326"/>
        <note>ligand shared between dimeric partners</note>
    </ligand>
</feature>
<dbReference type="Gene3D" id="3.90.1150.10">
    <property type="entry name" value="Aspartate Aminotransferase, domain 1"/>
    <property type="match status" value="1"/>
</dbReference>
<dbReference type="Pfam" id="PF00155">
    <property type="entry name" value="Aminotran_1_2"/>
    <property type="match status" value="1"/>
</dbReference>
<feature type="domain" description="Aminotransferase class I/classII large" evidence="13">
    <location>
        <begin position="43"/>
        <end position="387"/>
    </location>
</feature>
<feature type="binding site" description="in other chain" evidence="12">
    <location>
        <begin position="241"/>
        <end position="244"/>
    </location>
    <ligand>
        <name>pyridoxal 5'-phosphate</name>
        <dbReference type="ChEBI" id="CHEBI:597326"/>
        <note>ligand shared between dimeric partners</note>
    </ligand>
</feature>
<dbReference type="HAMAP" id="MF_00985">
    <property type="entry name" value="2am3keto_CoA_ligase"/>
    <property type="match status" value="1"/>
</dbReference>
<evidence type="ECO:0000256" key="12">
    <source>
        <dbReference type="HAMAP-Rule" id="MF_00985"/>
    </source>
</evidence>
<dbReference type="Gene3D" id="3.40.640.10">
    <property type="entry name" value="Type I PLP-dependent aspartate aminotransferase-like (Major domain)"/>
    <property type="match status" value="1"/>
</dbReference>
<dbReference type="PANTHER" id="PTHR13693">
    <property type="entry name" value="CLASS II AMINOTRANSFERASE/8-AMINO-7-OXONONANOATE SYNTHASE"/>
    <property type="match status" value="1"/>
</dbReference>
<keyword evidence="15" id="KW-1185">Reference proteome</keyword>
<comment type="pathway">
    <text evidence="1">Cofactor biosynthesis; biotin biosynthesis.</text>
</comment>
<comment type="caution">
    <text evidence="12">Lacks conserved residue(s) required for the propagation of feature annotation.</text>
</comment>
<evidence type="ECO:0000256" key="7">
    <source>
        <dbReference type="ARBA" id="ARBA00022919"/>
    </source>
</evidence>
<dbReference type="GO" id="GO:0016874">
    <property type="term" value="F:ligase activity"/>
    <property type="evidence" value="ECO:0007669"/>
    <property type="project" value="UniProtKB-KW"/>
</dbReference>
<evidence type="ECO:0000256" key="11">
    <source>
        <dbReference type="ARBA" id="ARBA00055827"/>
    </source>
</evidence>
<dbReference type="InterPro" id="IPR015421">
    <property type="entry name" value="PyrdxlP-dep_Trfase_major"/>
</dbReference>
<comment type="pathway">
    <text evidence="12">Amino-acid degradation; L-threonine degradation via oxydo-reductase pathway; glycine from L-threonine: step 2/2.</text>
</comment>
<keyword evidence="8" id="KW-0443">Lipid metabolism</keyword>
<evidence type="ECO:0000256" key="10">
    <source>
        <dbReference type="ARBA" id="ARBA00047854"/>
    </source>
</evidence>
<dbReference type="Proteomes" id="UP000625735">
    <property type="component" value="Unassembled WGS sequence"/>
</dbReference>
<dbReference type="InterPro" id="IPR015424">
    <property type="entry name" value="PyrdxlP-dep_Trfase"/>
</dbReference>
<dbReference type="PANTHER" id="PTHR13693:SF103">
    <property type="entry name" value="AMINOTRANSFERASE CLASS I_CLASSII DOMAIN-CONTAINING PROTEIN"/>
    <property type="match status" value="1"/>
</dbReference>
<evidence type="ECO:0000313" key="15">
    <source>
        <dbReference type="Proteomes" id="UP000625735"/>
    </source>
</evidence>
<comment type="cofactor">
    <cofactor evidence="12">
        <name>pyridoxal 5'-phosphate</name>
        <dbReference type="ChEBI" id="CHEBI:597326"/>
    </cofactor>
    <text evidence="12">Binds 1 pyridoxal phosphate per subunit.</text>
</comment>
<name>A0A916XYM5_9FLAO</name>
<evidence type="ECO:0000256" key="8">
    <source>
        <dbReference type="ARBA" id="ARBA00023098"/>
    </source>
</evidence>
<feature type="binding site" evidence="12">
    <location>
        <position position="368"/>
    </location>
    <ligand>
        <name>substrate</name>
    </ligand>
</feature>
<keyword evidence="9 12" id="KW-0012">Acyltransferase</keyword>
<keyword evidence="14" id="KW-0436">Ligase</keyword>
<gene>
    <name evidence="12 14" type="primary">kbl</name>
    <name evidence="14" type="ORF">GCM10011343_09580</name>
</gene>
<dbReference type="GO" id="GO:0030170">
    <property type="term" value="F:pyridoxal phosphate binding"/>
    <property type="evidence" value="ECO:0007669"/>
    <property type="project" value="UniProtKB-UniRule"/>
</dbReference>
<evidence type="ECO:0000256" key="1">
    <source>
        <dbReference type="ARBA" id="ARBA00004746"/>
    </source>
</evidence>
<evidence type="ECO:0000256" key="5">
    <source>
        <dbReference type="ARBA" id="ARBA00022679"/>
    </source>
</evidence>
<dbReference type="GO" id="GO:0005737">
    <property type="term" value="C:cytoplasm"/>
    <property type="evidence" value="ECO:0007669"/>
    <property type="project" value="UniProtKB-ARBA"/>
</dbReference>
<dbReference type="InterPro" id="IPR015422">
    <property type="entry name" value="PyrdxlP-dep_Trfase_small"/>
</dbReference>
<dbReference type="GO" id="GO:0030148">
    <property type="term" value="P:sphingolipid biosynthetic process"/>
    <property type="evidence" value="ECO:0007669"/>
    <property type="project" value="UniProtKB-ARBA"/>
</dbReference>
<comment type="function">
    <text evidence="11">Involved in de novo bacterial ceramide synthesis. Catalyzes the condensation of L-serine with palmitoyl-CoA (hexadecanoyl-CoA) to produce 3-oxosphinganine. Also capable of using alanine as substrate leading to the formation of 1-deoxysphinganine (1-deoxySa). Contributes to the levels of endogenous sphingolipids in its host.</text>
</comment>
<keyword evidence="7" id="KW-0746">Sphingolipid metabolism</keyword>
<protein>
    <recommendedName>
        <fullName evidence="12">2-amino-3-ketobutyrate coenzyme A ligase</fullName>
        <shortName evidence="12">AKB ligase</shortName>
        <ecNumber evidence="12">2.3.1.29</ecNumber>
    </recommendedName>
    <alternativeName>
        <fullName evidence="12">Glycine acetyltransferase</fullName>
    </alternativeName>
</protein>
<dbReference type="RefSeq" id="WP_188361400.1">
    <property type="nucleotide sequence ID" value="NZ_BMFG01000003.1"/>
</dbReference>
<organism evidence="14 15">
    <name type="scientific">Flavobacterium orientale</name>
    <dbReference type="NCBI Taxonomy" id="1756020"/>
    <lineage>
        <taxon>Bacteria</taxon>
        <taxon>Pseudomonadati</taxon>
        <taxon>Bacteroidota</taxon>
        <taxon>Flavobacteriia</taxon>
        <taxon>Flavobacteriales</taxon>
        <taxon>Flavobacteriaceae</taxon>
        <taxon>Flavobacterium</taxon>
    </lineage>
</organism>
<dbReference type="EMBL" id="BMFG01000003">
    <property type="protein sequence ID" value="GGD21219.1"/>
    <property type="molecule type" value="Genomic_DNA"/>
</dbReference>
<dbReference type="NCBIfam" id="NF005394">
    <property type="entry name" value="PRK06939.1"/>
    <property type="match status" value="1"/>
</dbReference>
<evidence type="ECO:0000256" key="2">
    <source>
        <dbReference type="ARBA" id="ARBA00004760"/>
    </source>
</evidence>
<dbReference type="EC" id="2.3.1.29" evidence="12"/>
<comment type="function">
    <text evidence="12">Catalyzes the cleavage of 2-amino-3-ketobutyrate to glycine and acetyl-CoA.</text>
</comment>
<comment type="catalytic activity">
    <reaction evidence="12">
        <text>glycine + acetyl-CoA = (2S)-2-amino-3-oxobutanoate + CoA</text>
        <dbReference type="Rhea" id="RHEA:20736"/>
        <dbReference type="ChEBI" id="CHEBI:57287"/>
        <dbReference type="ChEBI" id="CHEBI:57288"/>
        <dbReference type="ChEBI" id="CHEBI:57305"/>
        <dbReference type="ChEBI" id="CHEBI:78948"/>
        <dbReference type="EC" id="2.3.1.29"/>
    </reaction>
</comment>
<dbReference type="FunFam" id="3.90.1150.10:FF:000004">
    <property type="entry name" value="2-amino-3-ketobutyrate coenzyme A ligase"/>
    <property type="match status" value="1"/>
</dbReference>
<sequence>MYGKIQQHLQSELETIETNGLFKTERVITSPQGAEITIASGEKVLNFCANNYLGLSSHPEVVQAAKDALDTHGFGMSSVRFICGTQDIHKTLEKKIAEFYGTEDTILYAAAFDANGGVFEPLLGEEDAIISDSLNHASIIDGVRLCKAARYRYANNNMADLEQQLIKANAEGRRFKLIVTDGVFSMDGLVAPLDKICDLADTYDAMVMVDECHAAGFIGATGKGTLEAKGVMGRVDIITGTLGKALGGAMGGYTTAKKEIIEILRQRSRPYLFSNSLAPSIVGASIKVFELLEKDTSLRDTLEANTNYFKNGMKKAGFDIIDGDSAIVPVMLYDAKLAQAMANELLKKGIYVIGFFYPVVPKEKARIRVQLSAAHTQEHLDKAIDAFVSVGKDLGVI</sequence>
<comment type="caution">
    <text evidence="14">The sequence shown here is derived from an EMBL/GenBank/DDBJ whole genome shotgun (WGS) entry which is preliminary data.</text>
</comment>
<feature type="modified residue" description="N6-(pyridoxal phosphate)lysine" evidence="12">
    <location>
        <position position="244"/>
    </location>
</feature>
<dbReference type="AlphaFoldDB" id="A0A916XYM5"/>
<dbReference type="GO" id="GO:0019518">
    <property type="term" value="P:L-threonine catabolic process to glycine"/>
    <property type="evidence" value="ECO:0007669"/>
    <property type="project" value="UniProtKB-UniRule"/>
</dbReference>
<dbReference type="GO" id="GO:0008890">
    <property type="term" value="F:glycine C-acetyltransferase activity"/>
    <property type="evidence" value="ECO:0007669"/>
    <property type="project" value="UniProtKB-UniRule"/>
</dbReference>
<reference evidence="14" key="1">
    <citation type="journal article" date="2014" name="Int. J. Syst. Evol. Microbiol.">
        <title>Complete genome sequence of Corynebacterium casei LMG S-19264T (=DSM 44701T), isolated from a smear-ripened cheese.</title>
        <authorList>
            <consortium name="US DOE Joint Genome Institute (JGI-PGF)"/>
            <person name="Walter F."/>
            <person name="Albersmeier A."/>
            <person name="Kalinowski J."/>
            <person name="Ruckert C."/>
        </authorList>
    </citation>
    <scope>NUCLEOTIDE SEQUENCE</scope>
    <source>
        <strain evidence="14">CGMCC 1.12506</strain>
    </source>
</reference>
<dbReference type="InterPro" id="IPR050087">
    <property type="entry name" value="AON_synthase_class-II"/>
</dbReference>
<dbReference type="SUPFAM" id="SSF53383">
    <property type="entry name" value="PLP-dependent transferases"/>
    <property type="match status" value="1"/>
</dbReference>
<keyword evidence="5 12" id="KW-0808">Transferase</keyword>
<dbReference type="GO" id="GO:0016020">
    <property type="term" value="C:membrane"/>
    <property type="evidence" value="ECO:0007669"/>
    <property type="project" value="GOC"/>
</dbReference>
<dbReference type="FunFam" id="3.40.640.10:FF:000006">
    <property type="entry name" value="5-aminolevulinate synthase, mitochondrial"/>
    <property type="match status" value="1"/>
</dbReference>
<feature type="binding site" evidence="12">
    <location>
        <position position="136"/>
    </location>
    <ligand>
        <name>substrate</name>
    </ligand>
</feature>
<evidence type="ECO:0000313" key="14">
    <source>
        <dbReference type="EMBL" id="GGD21219.1"/>
    </source>
</evidence>
<dbReference type="NCBIfam" id="TIGR01822">
    <property type="entry name" value="2am3keto_CoA"/>
    <property type="match status" value="1"/>
</dbReference>
<reference evidence="14" key="2">
    <citation type="submission" date="2020-09" db="EMBL/GenBank/DDBJ databases">
        <authorList>
            <person name="Sun Q."/>
            <person name="Zhou Y."/>
        </authorList>
    </citation>
    <scope>NUCLEOTIDE SEQUENCE</scope>
    <source>
        <strain evidence="14">CGMCC 1.12506</strain>
    </source>
</reference>
<keyword evidence="6 12" id="KW-0663">Pyridoxal phosphate</keyword>
<evidence type="ECO:0000256" key="3">
    <source>
        <dbReference type="ARBA" id="ARBA00004991"/>
    </source>
</evidence>
<evidence type="ECO:0000259" key="13">
    <source>
        <dbReference type="Pfam" id="PF00155"/>
    </source>
</evidence>
<comment type="subunit">
    <text evidence="12">Homodimer.</text>
</comment>
<comment type="pathway">
    <text evidence="2">Lipid metabolism; sphingolipid metabolism.</text>
</comment>
<accession>A0A916XYM5</accession>
<comment type="similarity">
    <text evidence="4">Belongs to the class-II pyridoxal-phosphate-dependent aminotransferase family. BioF subfamily.</text>
</comment>
<proteinExistence type="inferred from homology"/>
<dbReference type="CDD" id="cd06454">
    <property type="entry name" value="KBL_like"/>
    <property type="match status" value="1"/>
</dbReference>
<dbReference type="InterPro" id="IPR011282">
    <property type="entry name" value="2am3keto_CoA_ligase"/>
</dbReference>
<evidence type="ECO:0000256" key="4">
    <source>
        <dbReference type="ARBA" id="ARBA00010008"/>
    </source>
</evidence>
<evidence type="ECO:0000256" key="6">
    <source>
        <dbReference type="ARBA" id="ARBA00022898"/>
    </source>
</evidence>
<dbReference type="GO" id="GO:0004758">
    <property type="term" value="F:serine C-palmitoyltransferase activity"/>
    <property type="evidence" value="ECO:0007669"/>
    <property type="project" value="UniProtKB-EC"/>
</dbReference>
<feature type="binding site" description="in other chain" evidence="12">
    <location>
        <position position="185"/>
    </location>
    <ligand>
        <name>pyridoxal 5'-phosphate</name>
        <dbReference type="ChEBI" id="CHEBI:597326"/>
        <note>ligand shared between dimeric partners</note>
    </ligand>
</feature>